<evidence type="ECO:0000313" key="11">
    <source>
        <dbReference type="EMBL" id="KAK7078458.1"/>
    </source>
</evidence>
<dbReference type="SMART" id="SM00399">
    <property type="entry name" value="ZnF_C4"/>
    <property type="match status" value="1"/>
</dbReference>
<reference evidence="11 12" key="1">
    <citation type="submission" date="2023-11" db="EMBL/GenBank/DDBJ databases">
        <title>Halocaridina rubra genome assembly.</title>
        <authorList>
            <person name="Smith C."/>
        </authorList>
    </citation>
    <scope>NUCLEOTIDE SEQUENCE [LARGE SCALE GENOMIC DNA]</scope>
    <source>
        <strain evidence="11">EP-1</strain>
        <tissue evidence="11">Whole</tissue>
    </source>
</reference>
<dbReference type="PANTHER" id="PTHR24082">
    <property type="entry name" value="NUCLEAR HORMONE RECEPTOR"/>
    <property type="match status" value="1"/>
</dbReference>
<dbReference type="Gene3D" id="3.30.50.10">
    <property type="entry name" value="Erythroid Transcription Factor GATA-1, subunit A"/>
    <property type="match status" value="1"/>
</dbReference>
<keyword evidence="6" id="KW-0804">Transcription</keyword>
<dbReference type="Gene3D" id="1.10.565.10">
    <property type="entry name" value="Retinoid X Receptor"/>
    <property type="match status" value="1"/>
</dbReference>
<dbReference type="Pfam" id="PF00105">
    <property type="entry name" value="zf-C4"/>
    <property type="match status" value="1"/>
</dbReference>
<keyword evidence="3" id="KW-0862">Zinc</keyword>
<dbReference type="InterPro" id="IPR013088">
    <property type="entry name" value="Znf_NHR/GATA"/>
</dbReference>
<sequence>MAQVPAFYYEDFMEPQQPSTDAYSIFHDPFMSTYQSNPPVSNYSPSHYQQGYSNGITTQPNQGGCQSHFSGQYQCLPMANGSGGLNTAGDSLYRNETLNSMRTNSQMNSKMSNHFVNKYSSEELDEPLDELPLESLLHITHQEGQLIKESEVDDIGNPVSSQMRVNMSRTSNQNGSCYSTNSRNLYLNGDGDEDDSGSCISSSTLYSVNSPTGAMNSATSLCHDFDLSNHSPTTTSNTVSTPLSPNGESRAFTEPVTPSQPFTSHSNAASPNSSSSYTNPNCNISNNNYFSSSHIPSSPEQMGSFKPFSPDHTQSENAFDYVRDFKDKYPKEAPNSGTKQNHIHNPTKKGKIAKKNTKSAQAVGNRPKKSKIKESPNPDSPEPCQVEGNSSSDDSARVSDEGSRKYLKKAGSSGGYGSKNGLVAPVSGQSEPEKAVPPRKRMRCPRGMQLEKKPCNVCGDTAKNMHFGGLVCDSCKAFFRRSVQSNTWDTFKCEKDGNCVITKSNRRACQYCRYQKCESVGMLKEWVMTESGRMRLMKNRLAKTRHIHEEKEKDKIYGDLPRGLDHKDAIAINTILETMHETFGMMPFPKECAGDSIDALSNIFVYLCKRFGQFFLRITETTDLCQEDKTLLLKNGIAMSLYITGAHMYDPVTQSWPAESTHPSVMVPKVTLETLQKLANIPDAFSTIMKFYKNYEGDLKDHMVAALMYLISFFLSDDPNFVDIPRIQRVQDQYTGYLKRYLIARDGYQSVTGIFLKLMDGLSYVKDILKYHTIVDIKPTIDHKDLMLGNNSTMTQCMTNLIHQIQESLKGNFPPYASVLNENEKQKLALISSPSNSLVLSTRRPGPIMQNHPDTVAIFGSNTCTDVLITQPLQNMINWQKVKEETDPATDSFSDLMDVNGFPDLDSSSFVVPSFENYNQDYIKDTNVSSSSKHLSMRNGKVDGTGSSEVDVDAVCDILKRLSHTDDHKVISILKENIPKELLEKFSRTLSDDEM</sequence>
<feature type="region of interest" description="Disordered" evidence="9">
    <location>
        <begin position="232"/>
        <end position="315"/>
    </location>
</feature>
<keyword evidence="12" id="KW-1185">Reference proteome</keyword>
<feature type="region of interest" description="Disordered" evidence="9">
    <location>
        <begin position="328"/>
        <end position="442"/>
    </location>
</feature>
<dbReference type="InterPro" id="IPR035500">
    <property type="entry name" value="NHR-like_dom_sf"/>
</dbReference>
<dbReference type="AlphaFoldDB" id="A0AAN9A8F7"/>
<keyword evidence="8" id="KW-0539">Nucleus</keyword>
<dbReference type="InterPro" id="IPR050234">
    <property type="entry name" value="Nuclear_hormone_rcpt_NR1"/>
</dbReference>
<feature type="domain" description="Nuclear receptor" evidence="10">
    <location>
        <begin position="452"/>
        <end position="529"/>
    </location>
</feature>
<dbReference type="Proteomes" id="UP001381693">
    <property type="component" value="Unassembled WGS sequence"/>
</dbReference>
<dbReference type="PROSITE" id="PS51030">
    <property type="entry name" value="NUCLEAR_REC_DBD_2"/>
    <property type="match status" value="1"/>
</dbReference>
<dbReference type="GO" id="GO:0008270">
    <property type="term" value="F:zinc ion binding"/>
    <property type="evidence" value="ECO:0007669"/>
    <property type="project" value="UniProtKB-KW"/>
</dbReference>
<dbReference type="GO" id="GO:0045944">
    <property type="term" value="P:positive regulation of transcription by RNA polymerase II"/>
    <property type="evidence" value="ECO:0007669"/>
    <property type="project" value="TreeGrafter"/>
</dbReference>
<feature type="compositionally biased region" description="Low complexity" evidence="9">
    <location>
        <begin position="232"/>
        <end position="246"/>
    </location>
</feature>
<dbReference type="GO" id="GO:0030154">
    <property type="term" value="P:cell differentiation"/>
    <property type="evidence" value="ECO:0007669"/>
    <property type="project" value="TreeGrafter"/>
</dbReference>
<feature type="compositionally biased region" description="Basic residues" evidence="9">
    <location>
        <begin position="341"/>
        <end position="357"/>
    </location>
</feature>
<feature type="compositionally biased region" description="Basic and acidic residues" evidence="9">
    <location>
        <begin position="394"/>
        <end position="404"/>
    </location>
</feature>
<dbReference type="GO" id="GO:0000122">
    <property type="term" value="P:negative regulation of transcription by RNA polymerase II"/>
    <property type="evidence" value="ECO:0007669"/>
    <property type="project" value="TreeGrafter"/>
</dbReference>
<dbReference type="EMBL" id="JAXCGZ010007824">
    <property type="protein sequence ID" value="KAK7078458.1"/>
    <property type="molecule type" value="Genomic_DNA"/>
</dbReference>
<keyword evidence="7" id="KW-0675">Receptor</keyword>
<evidence type="ECO:0000256" key="3">
    <source>
        <dbReference type="ARBA" id="ARBA00022833"/>
    </source>
</evidence>
<evidence type="ECO:0000256" key="2">
    <source>
        <dbReference type="ARBA" id="ARBA00022771"/>
    </source>
</evidence>
<feature type="compositionally biased region" description="Polar residues" evidence="9">
    <location>
        <begin position="284"/>
        <end position="301"/>
    </location>
</feature>
<evidence type="ECO:0000313" key="12">
    <source>
        <dbReference type="Proteomes" id="UP001381693"/>
    </source>
</evidence>
<accession>A0AAN9A8F7</accession>
<evidence type="ECO:0000256" key="4">
    <source>
        <dbReference type="ARBA" id="ARBA00023015"/>
    </source>
</evidence>
<dbReference type="SUPFAM" id="SSF48508">
    <property type="entry name" value="Nuclear receptor ligand-binding domain"/>
    <property type="match status" value="1"/>
</dbReference>
<keyword evidence="5" id="KW-0238">DNA-binding</keyword>
<keyword evidence="4" id="KW-0805">Transcription regulation</keyword>
<dbReference type="GO" id="GO:0004879">
    <property type="term" value="F:nuclear receptor activity"/>
    <property type="evidence" value="ECO:0007669"/>
    <property type="project" value="TreeGrafter"/>
</dbReference>
<name>A0AAN9A8F7_HALRR</name>
<dbReference type="GO" id="GO:0000978">
    <property type="term" value="F:RNA polymerase II cis-regulatory region sequence-specific DNA binding"/>
    <property type="evidence" value="ECO:0007669"/>
    <property type="project" value="TreeGrafter"/>
</dbReference>
<evidence type="ECO:0000256" key="9">
    <source>
        <dbReference type="SAM" id="MobiDB-lite"/>
    </source>
</evidence>
<evidence type="ECO:0000259" key="10">
    <source>
        <dbReference type="PROSITE" id="PS51030"/>
    </source>
</evidence>
<feature type="compositionally biased region" description="Low complexity" evidence="9">
    <location>
        <begin position="263"/>
        <end position="283"/>
    </location>
</feature>
<dbReference type="PROSITE" id="PS00031">
    <property type="entry name" value="NUCLEAR_REC_DBD_1"/>
    <property type="match status" value="1"/>
</dbReference>
<organism evidence="11 12">
    <name type="scientific">Halocaridina rubra</name>
    <name type="common">Hawaiian red shrimp</name>
    <dbReference type="NCBI Taxonomy" id="373956"/>
    <lineage>
        <taxon>Eukaryota</taxon>
        <taxon>Metazoa</taxon>
        <taxon>Ecdysozoa</taxon>
        <taxon>Arthropoda</taxon>
        <taxon>Crustacea</taxon>
        <taxon>Multicrustacea</taxon>
        <taxon>Malacostraca</taxon>
        <taxon>Eumalacostraca</taxon>
        <taxon>Eucarida</taxon>
        <taxon>Decapoda</taxon>
        <taxon>Pleocyemata</taxon>
        <taxon>Caridea</taxon>
        <taxon>Atyoidea</taxon>
        <taxon>Atyidae</taxon>
        <taxon>Halocaridina</taxon>
    </lineage>
</organism>
<comment type="caution">
    <text evidence="11">The sequence shown here is derived from an EMBL/GenBank/DDBJ whole genome shotgun (WGS) entry which is preliminary data.</text>
</comment>
<keyword evidence="1" id="KW-0479">Metal-binding</keyword>
<keyword evidence="2" id="KW-0863">Zinc-finger</keyword>
<dbReference type="PANTHER" id="PTHR24082:SF482">
    <property type="entry name" value="NUCLEAR RECEPTOR"/>
    <property type="match status" value="1"/>
</dbReference>
<evidence type="ECO:0000256" key="8">
    <source>
        <dbReference type="ARBA" id="ARBA00023242"/>
    </source>
</evidence>
<evidence type="ECO:0000256" key="5">
    <source>
        <dbReference type="ARBA" id="ARBA00023125"/>
    </source>
</evidence>
<dbReference type="CDD" id="cd06916">
    <property type="entry name" value="NR_DBD_like"/>
    <property type="match status" value="1"/>
</dbReference>
<dbReference type="PRINTS" id="PR00047">
    <property type="entry name" value="STROIDFINGER"/>
</dbReference>
<evidence type="ECO:0000256" key="6">
    <source>
        <dbReference type="ARBA" id="ARBA00023163"/>
    </source>
</evidence>
<protein>
    <recommendedName>
        <fullName evidence="10">Nuclear receptor domain-containing protein</fullName>
    </recommendedName>
</protein>
<evidence type="ECO:0000256" key="1">
    <source>
        <dbReference type="ARBA" id="ARBA00022723"/>
    </source>
</evidence>
<proteinExistence type="predicted"/>
<dbReference type="SUPFAM" id="SSF57716">
    <property type="entry name" value="Glucocorticoid receptor-like (DNA-binding domain)"/>
    <property type="match status" value="1"/>
</dbReference>
<evidence type="ECO:0000256" key="7">
    <source>
        <dbReference type="ARBA" id="ARBA00023170"/>
    </source>
</evidence>
<gene>
    <name evidence="11" type="ORF">SK128_019399</name>
</gene>
<dbReference type="InterPro" id="IPR001628">
    <property type="entry name" value="Znf_hrmn_rcpt"/>
</dbReference>